<dbReference type="EC" id="2.3.1.269" evidence="9"/>
<keyword evidence="10" id="KW-0449">Lipoprotein</keyword>
<evidence type="ECO:0000256" key="1">
    <source>
        <dbReference type="ARBA" id="ARBA00004651"/>
    </source>
</evidence>
<evidence type="ECO:0000256" key="8">
    <source>
        <dbReference type="ARBA" id="ARBA00023315"/>
    </source>
</evidence>
<feature type="transmembrane region" description="Helical" evidence="9">
    <location>
        <begin position="50"/>
        <end position="70"/>
    </location>
</feature>
<comment type="caution">
    <text evidence="10">The sequence shown here is derived from an EMBL/GenBank/DDBJ whole genome shotgun (WGS) entry which is preliminary data.</text>
</comment>
<comment type="catalytic activity">
    <reaction evidence="9">
        <text>N-terminal S-1,2-diacyl-sn-glyceryl-L-cysteinyl-[lipoprotein] + a glycerophospholipid = N-acyl-S-1,2-diacyl-sn-glyceryl-L-cysteinyl-[lipoprotein] + a 2-acyl-sn-glycero-3-phospholipid + H(+)</text>
        <dbReference type="Rhea" id="RHEA:48228"/>
        <dbReference type="Rhea" id="RHEA-COMP:14681"/>
        <dbReference type="Rhea" id="RHEA-COMP:14684"/>
        <dbReference type="ChEBI" id="CHEBI:15378"/>
        <dbReference type="ChEBI" id="CHEBI:136912"/>
        <dbReference type="ChEBI" id="CHEBI:140656"/>
        <dbReference type="ChEBI" id="CHEBI:140657"/>
        <dbReference type="ChEBI" id="CHEBI:140660"/>
        <dbReference type="EC" id="2.3.1.269"/>
    </reaction>
</comment>
<dbReference type="Proteomes" id="UP000462362">
    <property type="component" value="Unassembled WGS sequence"/>
</dbReference>
<evidence type="ECO:0000256" key="9">
    <source>
        <dbReference type="HAMAP-Rule" id="MF_01148"/>
    </source>
</evidence>
<dbReference type="CDD" id="cd07571">
    <property type="entry name" value="ALP_N-acyl_transferase"/>
    <property type="match status" value="1"/>
</dbReference>
<keyword evidence="6 9" id="KW-1133">Transmembrane helix</keyword>
<sequence length="507" mass="55536">MKKFLPFLIALFAGIAQGYSLAPANEWLQLAALAVLFFIFAGLRTAKAGFLAGLFFGIGWFVTSLAWLYVSVHDYGYQPPVFAAFVVFIFSCYLALYPAAVGALCAWSMKRGSSAGLMLLAIAPAAWGLTEWLRGVLFSGFPWSAVSYAHVDGSLSAFAPICGADGINFLAAFISGCAALLLLERKNLKGIAVSCAGLLVVFSLAFALTDIRWSEPYKTLSVRLVQGGIAQDEKFSPMGSLTSFERYVRLMNEKPVPESGLIVLPETIFPIPLQQLKPEIWRKFTHVTNGNAALMFGGFLRGEDGYRNTAVLVEHEKIVQSYTKKHLVPFGEYVPTGFRWFIDMLQIPMGDLLKGTTDQKAFEIDGVAAAPLLCYEDLFASEIREWWQGGKAPNLLVNLSNLGWFGDTHALPQHLNISRMRAMEFARPVIRATNTGMTAYVTSRGEVAAELPAMEPGKLDVKVAAAQGEATPFVKFGALPWLGAMVLLLISAILALLFRKRHRLPLK</sequence>
<dbReference type="GO" id="GO:0005886">
    <property type="term" value="C:plasma membrane"/>
    <property type="evidence" value="ECO:0007669"/>
    <property type="project" value="UniProtKB-SubCell"/>
</dbReference>
<dbReference type="EMBL" id="WNCL01000003">
    <property type="protein sequence ID" value="MTU42364.1"/>
    <property type="molecule type" value="Genomic_DNA"/>
</dbReference>
<name>A0A6I3S0A9_9BURK</name>
<keyword evidence="5 9" id="KW-0812">Transmembrane</keyword>
<dbReference type="GeneID" id="43349825"/>
<dbReference type="InterPro" id="IPR036526">
    <property type="entry name" value="C-N_Hydrolase_sf"/>
</dbReference>
<dbReference type="PANTHER" id="PTHR38686:SF1">
    <property type="entry name" value="APOLIPOPROTEIN N-ACYLTRANSFERASE"/>
    <property type="match status" value="1"/>
</dbReference>
<dbReference type="HAMAP" id="MF_01148">
    <property type="entry name" value="Lnt"/>
    <property type="match status" value="1"/>
</dbReference>
<dbReference type="InterPro" id="IPR045378">
    <property type="entry name" value="LNT_N"/>
</dbReference>
<feature type="transmembrane region" description="Helical" evidence="9">
    <location>
        <begin position="478"/>
        <end position="498"/>
    </location>
</feature>
<evidence type="ECO:0000256" key="6">
    <source>
        <dbReference type="ARBA" id="ARBA00022989"/>
    </source>
</evidence>
<dbReference type="NCBIfam" id="TIGR00546">
    <property type="entry name" value="lnt"/>
    <property type="match status" value="1"/>
</dbReference>
<evidence type="ECO:0000256" key="7">
    <source>
        <dbReference type="ARBA" id="ARBA00023136"/>
    </source>
</evidence>
<gene>
    <name evidence="9 10" type="primary">lnt</name>
    <name evidence="10" type="ORF">GMD42_01755</name>
</gene>
<dbReference type="GO" id="GO:0042158">
    <property type="term" value="P:lipoprotein biosynthetic process"/>
    <property type="evidence" value="ECO:0007669"/>
    <property type="project" value="UniProtKB-UniRule"/>
</dbReference>
<dbReference type="SUPFAM" id="SSF56317">
    <property type="entry name" value="Carbon-nitrogen hydrolase"/>
    <property type="match status" value="1"/>
</dbReference>
<feature type="transmembrane region" description="Helical" evidence="9">
    <location>
        <begin position="82"/>
        <end position="105"/>
    </location>
</feature>
<feature type="transmembrane region" description="Helical" evidence="9">
    <location>
        <begin position="117"/>
        <end position="137"/>
    </location>
</feature>
<dbReference type="AlphaFoldDB" id="A0A6I3S0A9"/>
<evidence type="ECO:0000256" key="4">
    <source>
        <dbReference type="ARBA" id="ARBA00022679"/>
    </source>
</evidence>
<comment type="pathway">
    <text evidence="9">Protein modification; lipoprotein biosynthesis (N-acyl transfer).</text>
</comment>
<evidence type="ECO:0000313" key="11">
    <source>
        <dbReference type="Proteomes" id="UP000462362"/>
    </source>
</evidence>
<accession>A0A6I3S0A9</accession>
<dbReference type="RefSeq" id="WP_008810174.1">
    <property type="nucleotide sequence ID" value="NZ_CAJUON010000002.1"/>
</dbReference>
<proteinExistence type="inferred from homology"/>
<protein>
    <recommendedName>
        <fullName evidence="9">Apolipoprotein N-acyltransferase</fullName>
        <shortName evidence="9">ALP N-acyltransferase</shortName>
        <ecNumber evidence="9">2.3.1.269</ecNumber>
    </recommendedName>
</protein>
<dbReference type="Pfam" id="PF00795">
    <property type="entry name" value="CN_hydrolase"/>
    <property type="match status" value="1"/>
</dbReference>
<dbReference type="InterPro" id="IPR004563">
    <property type="entry name" value="Apolipo_AcylTrfase"/>
</dbReference>
<feature type="transmembrane region" description="Helical" evidence="9">
    <location>
        <begin position="28"/>
        <end position="43"/>
    </location>
</feature>
<dbReference type="Gene3D" id="3.60.110.10">
    <property type="entry name" value="Carbon-nitrogen hydrolase"/>
    <property type="match status" value="1"/>
</dbReference>
<keyword evidence="4 9" id="KW-0808">Transferase</keyword>
<evidence type="ECO:0000256" key="2">
    <source>
        <dbReference type="ARBA" id="ARBA00010065"/>
    </source>
</evidence>
<feature type="transmembrane region" description="Helical" evidence="9">
    <location>
        <begin position="157"/>
        <end position="183"/>
    </location>
</feature>
<dbReference type="PANTHER" id="PTHR38686">
    <property type="entry name" value="APOLIPOPROTEIN N-ACYLTRANSFERASE"/>
    <property type="match status" value="1"/>
</dbReference>
<comment type="function">
    <text evidence="9">Catalyzes the phospholipid dependent N-acylation of the N-terminal cysteine of apolipoprotein, the last step in lipoprotein maturation.</text>
</comment>
<reference evidence="10 11" key="1">
    <citation type="journal article" date="2019" name="Nat. Med.">
        <title>A library of human gut bacterial isolates paired with longitudinal multiomics data enables mechanistic microbiome research.</title>
        <authorList>
            <person name="Poyet M."/>
            <person name="Groussin M."/>
            <person name="Gibbons S.M."/>
            <person name="Avila-Pacheco J."/>
            <person name="Jiang X."/>
            <person name="Kearney S.M."/>
            <person name="Perrotta A.R."/>
            <person name="Berdy B."/>
            <person name="Zhao S."/>
            <person name="Lieberman T.D."/>
            <person name="Swanson P.K."/>
            <person name="Smith M."/>
            <person name="Roesemann S."/>
            <person name="Alexander J.E."/>
            <person name="Rich S.A."/>
            <person name="Livny J."/>
            <person name="Vlamakis H."/>
            <person name="Clish C."/>
            <person name="Bullock K."/>
            <person name="Deik A."/>
            <person name="Scott J."/>
            <person name="Pierce K.A."/>
            <person name="Xavier R.J."/>
            <person name="Alm E.J."/>
        </authorList>
    </citation>
    <scope>NUCLEOTIDE SEQUENCE [LARGE SCALE GENOMIC DNA]</scope>
    <source>
        <strain evidence="10 11">BIOML-A2</strain>
    </source>
</reference>
<dbReference type="InterPro" id="IPR003010">
    <property type="entry name" value="C-N_Hydrolase"/>
</dbReference>
<evidence type="ECO:0000313" key="10">
    <source>
        <dbReference type="EMBL" id="MTU42364.1"/>
    </source>
</evidence>
<feature type="transmembrane region" description="Helical" evidence="9">
    <location>
        <begin position="190"/>
        <end position="208"/>
    </location>
</feature>
<evidence type="ECO:0000256" key="5">
    <source>
        <dbReference type="ARBA" id="ARBA00022692"/>
    </source>
</evidence>
<keyword evidence="3 9" id="KW-1003">Cell membrane</keyword>
<dbReference type="UniPathway" id="UPA00666"/>
<keyword evidence="8 9" id="KW-0012">Acyltransferase</keyword>
<dbReference type="Pfam" id="PF20154">
    <property type="entry name" value="LNT_N"/>
    <property type="match status" value="1"/>
</dbReference>
<evidence type="ECO:0000256" key="3">
    <source>
        <dbReference type="ARBA" id="ARBA00022475"/>
    </source>
</evidence>
<dbReference type="PROSITE" id="PS50263">
    <property type="entry name" value="CN_HYDROLASE"/>
    <property type="match status" value="1"/>
</dbReference>
<comment type="subcellular location">
    <subcellularLocation>
        <location evidence="1 9">Cell membrane</location>
        <topology evidence="1 9">Multi-pass membrane protein</topology>
    </subcellularLocation>
</comment>
<keyword evidence="7 9" id="KW-0472">Membrane</keyword>
<organism evidence="10 11">
    <name type="scientific">Parasutterella excrementihominis</name>
    <dbReference type="NCBI Taxonomy" id="487175"/>
    <lineage>
        <taxon>Bacteria</taxon>
        <taxon>Pseudomonadati</taxon>
        <taxon>Pseudomonadota</taxon>
        <taxon>Betaproteobacteria</taxon>
        <taxon>Burkholderiales</taxon>
        <taxon>Sutterellaceae</taxon>
        <taxon>Parasutterella</taxon>
    </lineage>
</organism>
<comment type="similarity">
    <text evidence="2 9">Belongs to the CN hydrolase family. Apolipoprotein N-acyltransferase subfamily.</text>
</comment>
<dbReference type="GO" id="GO:0016410">
    <property type="term" value="F:N-acyltransferase activity"/>
    <property type="evidence" value="ECO:0007669"/>
    <property type="project" value="UniProtKB-UniRule"/>
</dbReference>